<feature type="compositionally biased region" description="Basic and acidic residues" evidence="1">
    <location>
        <begin position="526"/>
        <end position="559"/>
    </location>
</feature>
<dbReference type="OrthoDB" id="5413703at2759"/>
<name>A0A2N3N3B6_9PEZI</name>
<feature type="domain" description="DUF7514" evidence="2">
    <location>
        <begin position="207"/>
        <end position="377"/>
    </location>
</feature>
<accession>A0A2N3N3B6</accession>
<feature type="compositionally biased region" description="Pro residues" evidence="1">
    <location>
        <begin position="37"/>
        <end position="46"/>
    </location>
</feature>
<keyword evidence="4" id="KW-1185">Reference proteome</keyword>
<proteinExistence type="predicted"/>
<dbReference type="AlphaFoldDB" id="A0A2N3N3B6"/>
<dbReference type="STRING" id="41688.A0A2N3N3B6"/>
<dbReference type="VEuPathDB" id="FungiDB:jhhlp_005526"/>
<evidence type="ECO:0000313" key="4">
    <source>
        <dbReference type="Proteomes" id="UP000233524"/>
    </source>
</evidence>
<feature type="region of interest" description="Disordered" evidence="1">
    <location>
        <begin position="110"/>
        <end position="199"/>
    </location>
</feature>
<feature type="compositionally biased region" description="Pro residues" evidence="1">
    <location>
        <begin position="184"/>
        <end position="193"/>
    </location>
</feature>
<feature type="compositionally biased region" description="Low complexity" evidence="1">
    <location>
        <begin position="122"/>
        <end position="159"/>
    </location>
</feature>
<feature type="region of interest" description="Disordered" evidence="1">
    <location>
        <begin position="1"/>
        <end position="49"/>
    </location>
</feature>
<dbReference type="Proteomes" id="UP000233524">
    <property type="component" value="Unassembled WGS sequence"/>
</dbReference>
<dbReference type="InParanoid" id="A0A2N3N3B6"/>
<dbReference type="PANTHER" id="PTHR39611:SF1">
    <property type="entry name" value="HYDROXYPROLINE-RICH GLYCOPROTEIN DZ-HRGP"/>
    <property type="match status" value="1"/>
</dbReference>
<dbReference type="InterPro" id="IPR055936">
    <property type="entry name" value="DUF7514"/>
</dbReference>
<protein>
    <recommendedName>
        <fullName evidence="2">DUF7514 domain-containing protein</fullName>
    </recommendedName>
</protein>
<feature type="compositionally biased region" description="Basic and acidic residues" evidence="1">
    <location>
        <begin position="420"/>
        <end position="436"/>
    </location>
</feature>
<feature type="compositionally biased region" description="Basic and acidic residues" evidence="1">
    <location>
        <begin position="110"/>
        <end position="121"/>
    </location>
</feature>
<evidence type="ECO:0000259" key="2">
    <source>
        <dbReference type="Pfam" id="PF24355"/>
    </source>
</evidence>
<dbReference type="EMBL" id="NLAX01000701">
    <property type="protein sequence ID" value="PKS06930.1"/>
    <property type="molecule type" value="Genomic_DNA"/>
</dbReference>
<feature type="region of interest" description="Disordered" evidence="1">
    <location>
        <begin position="394"/>
        <end position="608"/>
    </location>
</feature>
<feature type="compositionally biased region" description="Polar residues" evidence="1">
    <location>
        <begin position="403"/>
        <end position="415"/>
    </location>
</feature>
<organism evidence="3 4">
    <name type="scientific">Lomentospora prolificans</name>
    <dbReference type="NCBI Taxonomy" id="41688"/>
    <lineage>
        <taxon>Eukaryota</taxon>
        <taxon>Fungi</taxon>
        <taxon>Dikarya</taxon>
        <taxon>Ascomycota</taxon>
        <taxon>Pezizomycotina</taxon>
        <taxon>Sordariomycetes</taxon>
        <taxon>Hypocreomycetidae</taxon>
        <taxon>Microascales</taxon>
        <taxon>Microascaceae</taxon>
        <taxon>Lomentospora</taxon>
    </lineage>
</organism>
<sequence length="608" mass="68047">MTDSFILPPPPPPLSPMCHRPSLGRQPSWHRTSNPASTPPPPPPESWVPGDEYIAAEELRGNHFNFTMDEEFAPPQPNYNQVTPEMWEEFRKFIKGGGVEGLTQKVVEEVGERLKNSDSDRSSSSTGSTRASSPSSDTTFSTSPTSYSHSFSSSPKLSPNQRDSFFPKPAKFPGSIPRGSSFPHTPPASPPQRPQGDGLSIVDRRWGELFDKDGKATKRLGQVLRGVANYLISQVAPTGSVVISPSKLAAFYREYAVENEPHCFSDVFRCREDEKEECRNISLLFEEFECDYHLVKTTPKVRPMVPALTPDGFVKWTIMAIYAYPDVEAKRLDRIMSKLPIDADGPLVDGKPERLPKQLSRHLLPEKADKTARKNFDLAIDEIFEDREYRLKKNTEKARKNTNDSSSPRTPSKNAGQDPPQHDSLESAPKPREEKKRSAKAVSFRRTPSKDSDSDRSPSPQATRPSVERAGRPYNLNHIVPPPGDRNQELNPSAKSPRRASVADFDPAESFSTSPPSPSISPFELHSGRGRSEKDSKDNKDSKDDKCYRYPSRVEDTIPRRMPGGSGDDMPRSRRRRSVVVTQDKAPGRHHSRRESSSTDYGGYTYNK</sequence>
<evidence type="ECO:0000256" key="1">
    <source>
        <dbReference type="SAM" id="MobiDB-lite"/>
    </source>
</evidence>
<dbReference type="PANTHER" id="PTHR39611">
    <property type="entry name" value="HYDROXYPROLINE-RICH GLYCOPROTEIN DZ-HRGP-RELATED"/>
    <property type="match status" value="1"/>
</dbReference>
<evidence type="ECO:0000313" key="3">
    <source>
        <dbReference type="EMBL" id="PKS06930.1"/>
    </source>
</evidence>
<reference evidence="3 4" key="1">
    <citation type="journal article" date="2017" name="G3 (Bethesda)">
        <title>First Draft Genome Sequence of the Pathogenic Fungus Lomentospora prolificans (Formerly Scedosporium prolificans).</title>
        <authorList>
            <person name="Luo R."/>
            <person name="Zimin A."/>
            <person name="Workman R."/>
            <person name="Fan Y."/>
            <person name="Pertea G."/>
            <person name="Grossman N."/>
            <person name="Wear M.P."/>
            <person name="Jia B."/>
            <person name="Miller H."/>
            <person name="Casadevall A."/>
            <person name="Timp W."/>
            <person name="Zhang S.X."/>
            <person name="Salzberg S.L."/>
        </authorList>
    </citation>
    <scope>NUCLEOTIDE SEQUENCE [LARGE SCALE GENOMIC DNA]</scope>
    <source>
        <strain evidence="3 4">JHH-5317</strain>
    </source>
</reference>
<comment type="caution">
    <text evidence="3">The sequence shown here is derived from an EMBL/GenBank/DDBJ whole genome shotgun (WGS) entry which is preliminary data.</text>
</comment>
<gene>
    <name evidence="3" type="ORF">jhhlp_005526</name>
</gene>
<dbReference type="Pfam" id="PF24355">
    <property type="entry name" value="DUF7514"/>
    <property type="match status" value="1"/>
</dbReference>